<keyword evidence="3" id="KW-1185">Reference proteome</keyword>
<feature type="region of interest" description="Disordered" evidence="1">
    <location>
        <begin position="146"/>
        <end position="265"/>
    </location>
</feature>
<comment type="caution">
    <text evidence="2">The sequence shown here is derived from an EMBL/GenBank/DDBJ whole genome shotgun (WGS) entry which is preliminary data.</text>
</comment>
<accession>A0ABP0H998</accession>
<feature type="compositionally biased region" description="Basic and acidic residues" evidence="1">
    <location>
        <begin position="229"/>
        <end position="242"/>
    </location>
</feature>
<reference evidence="2 3" key="1">
    <citation type="submission" date="2024-02" db="EMBL/GenBank/DDBJ databases">
        <authorList>
            <person name="Chen Y."/>
            <person name="Shah S."/>
            <person name="Dougan E. K."/>
            <person name="Thang M."/>
            <person name="Chan C."/>
        </authorList>
    </citation>
    <scope>NUCLEOTIDE SEQUENCE [LARGE SCALE GENOMIC DNA]</scope>
</reference>
<name>A0ABP0H998_9DINO</name>
<proteinExistence type="predicted"/>
<feature type="compositionally biased region" description="Polar residues" evidence="1">
    <location>
        <begin position="247"/>
        <end position="257"/>
    </location>
</feature>
<protein>
    <submittedName>
        <fullName evidence="2">Uncharacterized protein</fullName>
    </submittedName>
</protein>
<dbReference type="Proteomes" id="UP001642484">
    <property type="component" value="Unassembled WGS sequence"/>
</dbReference>
<feature type="compositionally biased region" description="Polar residues" evidence="1">
    <location>
        <begin position="203"/>
        <end position="219"/>
    </location>
</feature>
<evidence type="ECO:0000313" key="2">
    <source>
        <dbReference type="EMBL" id="CAK8985789.1"/>
    </source>
</evidence>
<gene>
    <name evidence="2" type="ORF">CCMP2556_LOCUS274</name>
</gene>
<evidence type="ECO:0000313" key="3">
    <source>
        <dbReference type="Proteomes" id="UP001642484"/>
    </source>
</evidence>
<dbReference type="EMBL" id="CAXAMN010000003">
    <property type="protein sequence ID" value="CAK8985789.1"/>
    <property type="molecule type" value="Genomic_DNA"/>
</dbReference>
<evidence type="ECO:0000256" key="1">
    <source>
        <dbReference type="SAM" id="MobiDB-lite"/>
    </source>
</evidence>
<organism evidence="2 3">
    <name type="scientific">Durusdinium trenchii</name>
    <dbReference type="NCBI Taxonomy" id="1381693"/>
    <lineage>
        <taxon>Eukaryota</taxon>
        <taxon>Sar</taxon>
        <taxon>Alveolata</taxon>
        <taxon>Dinophyceae</taxon>
        <taxon>Suessiales</taxon>
        <taxon>Symbiodiniaceae</taxon>
        <taxon>Durusdinium</taxon>
    </lineage>
</organism>
<sequence>MAMQLALAPWKSTRPGKVAWTRADVQTLAIQVKQGLPLEVTQLLTSDGFAGGALVQVDTLSSARAEDLVLNYHWVRPFVQHFRDRVPSGFFVADVFLFLDTLYQGKALRPTSKQETKESMAAEEGKRTKILIGCLRALWRSSAQACRASAEQPPDHDGQSLDLDGPAENDVGPSRSDSESGDEECPPPLEGPPSKAEGDDESCSGSTTLELPGNDTSSEYEGPSFMACGEKDDFNETPHESSAEEASGQSPSAQSPVEKTPEKTNPWCEELFNTPMTGNSGPNRAEIVEMCIALMEFFSKEHPDIMKNFNLVPYLDHCEWSFARFGVRASSWLSTREYWDSWLARYEELGNKVLTPEQSRYLAGECPHVQEFEENCRKRRVEVEDDASPLQKIMRKNAFVKEGGTYLGQAKGLKRALALGDEQDGGAPKKPKKPKQLHADTFKGYSLAEIPEAAWPQEGPNKGAHGYTVKASNGSAVEVLLRNKAYVLKRVGAADGNEAESTGASLKGRQYTWSKHGGPENAWACVCEAAKWPAS</sequence>